<dbReference type="InterPro" id="IPR050123">
    <property type="entry name" value="Prok_molybdopt-oxidoreductase"/>
</dbReference>
<dbReference type="CDD" id="cd02750">
    <property type="entry name" value="MopB_Nitrate-R-NarG-like"/>
    <property type="match status" value="1"/>
</dbReference>
<evidence type="ECO:0000256" key="8">
    <source>
        <dbReference type="ARBA" id="ARBA00022485"/>
    </source>
</evidence>
<keyword evidence="20" id="KW-1185">Reference proteome</keyword>
<keyword evidence="6" id="KW-0813">Transport</keyword>
<dbReference type="PROSITE" id="PS51669">
    <property type="entry name" value="4FE4S_MOW_BIS_MGD"/>
    <property type="match status" value="1"/>
</dbReference>
<organism evidence="19 20">
    <name type="scientific">Nitrobacter hamburgensis (strain DSM 10229 / NCIMB 13809 / X14)</name>
    <dbReference type="NCBI Taxonomy" id="323097"/>
    <lineage>
        <taxon>Bacteria</taxon>
        <taxon>Pseudomonadati</taxon>
        <taxon>Pseudomonadota</taxon>
        <taxon>Alphaproteobacteria</taxon>
        <taxon>Hyphomicrobiales</taxon>
        <taxon>Nitrobacteraceae</taxon>
        <taxon>Nitrobacter</taxon>
    </lineage>
</organism>
<comment type="similarity">
    <text evidence="4">Belongs to the prokaryotic molybdopterin-containing oxidoreductase family.</text>
</comment>
<dbReference type="Gene3D" id="3.40.50.12440">
    <property type="match status" value="1"/>
</dbReference>
<comment type="subcellular location">
    <subcellularLocation>
        <location evidence="3">Cell membrane</location>
        <topology evidence="3">Peripheral membrane protein</topology>
    </subcellularLocation>
</comment>
<dbReference type="EC" id="1.7.5.1" evidence="5"/>
<evidence type="ECO:0000256" key="7">
    <source>
        <dbReference type="ARBA" id="ARBA00022475"/>
    </source>
</evidence>
<evidence type="ECO:0000256" key="16">
    <source>
        <dbReference type="ARBA" id="ARBA00023136"/>
    </source>
</evidence>
<evidence type="ECO:0000256" key="12">
    <source>
        <dbReference type="ARBA" id="ARBA00023002"/>
    </source>
</evidence>
<keyword evidence="12" id="KW-0560">Oxidoreductase</keyword>
<dbReference type="eggNOG" id="COG5013">
    <property type="taxonomic scope" value="Bacteria"/>
</dbReference>
<dbReference type="HOGENOM" id="CLU_000422_14_1_5"/>
<dbReference type="Pfam" id="PF00384">
    <property type="entry name" value="Molybdopterin"/>
    <property type="match status" value="1"/>
</dbReference>
<dbReference type="InterPro" id="IPR006655">
    <property type="entry name" value="Mopterin_OxRdtase_prok_CS"/>
</dbReference>
<evidence type="ECO:0000259" key="18">
    <source>
        <dbReference type="PROSITE" id="PS51669"/>
    </source>
</evidence>
<keyword evidence="8" id="KW-0004">4Fe-4S</keyword>
<dbReference type="InterPro" id="IPR006963">
    <property type="entry name" value="Mopterin_OxRdtase_4Fe-4S_dom"/>
</dbReference>
<name>Q1QJ71_NITHX</name>
<dbReference type="CDD" id="cd02776">
    <property type="entry name" value="MopB_CT_Nitrate-R-NarG-like"/>
    <property type="match status" value="1"/>
</dbReference>
<feature type="domain" description="4Fe-4S Mo/W bis-MGD-type" evidence="18">
    <location>
        <begin position="41"/>
        <end position="105"/>
    </location>
</feature>
<evidence type="ECO:0000256" key="4">
    <source>
        <dbReference type="ARBA" id="ARBA00010312"/>
    </source>
</evidence>
<dbReference type="InterPro" id="IPR006468">
    <property type="entry name" value="NarG"/>
</dbReference>
<dbReference type="GO" id="GO:0009325">
    <property type="term" value="C:nitrate reductase complex"/>
    <property type="evidence" value="ECO:0007669"/>
    <property type="project" value="InterPro"/>
</dbReference>
<evidence type="ECO:0000256" key="11">
    <source>
        <dbReference type="ARBA" id="ARBA00022982"/>
    </source>
</evidence>
<dbReference type="GO" id="GO:0160182">
    <property type="term" value="F:nitrate reductase (quinone) activity"/>
    <property type="evidence" value="ECO:0007669"/>
    <property type="project" value="UniProtKB-EC"/>
</dbReference>
<dbReference type="InterPro" id="IPR006656">
    <property type="entry name" value="Mopterin_OxRdtase"/>
</dbReference>
<accession>Q1QJ71</accession>
<dbReference type="PROSITE" id="PS00551">
    <property type="entry name" value="MOLYBDOPTERIN_PROK_1"/>
    <property type="match status" value="1"/>
</dbReference>
<evidence type="ECO:0000256" key="9">
    <source>
        <dbReference type="ARBA" id="ARBA00022505"/>
    </source>
</evidence>
<dbReference type="PANTHER" id="PTHR43105:SF2">
    <property type="entry name" value="RESPIRATORY NITRATE REDUCTASE 2 ALPHA CHAIN"/>
    <property type="match status" value="1"/>
</dbReference>
<evidence type="ECO:0000256" key="10">
    <source>
        <dbReference type="ARBA" id="ARBA00022723"/>
    </source>
</evidence>
<keyword evidence="16" id="KW-0472">Membrane</keyword>
<dbReference type="NCBIfam" id="TIGR01580">
    <property type="entry name" value="narG"/>
    <property type="match status" value="1"/>
</dbReference>
<dbReference type="Proteomes" id="UP000001953">
    <property type="component" value="Chromosome"/>
</dbReference>
<dbReference type="SUPFAM" id="SSF50692">
    <property type="entry name" value="ADC-like"/>
    <property type="match status" value="1"/>
</dbReference>
<dbReference type="SUPFAM" id="SSF53706">
    <property type="entry name" value="Formate dehydrogenase/DMSO reductase, domains 1-3"/>
    <property type="match status" value="1"/>
</dbReference>
<dbReference type="PANTHER" id="PTHR43105">
    <property type="entry name" value="RESPIRATORY NITRATE REDUCTASE"/>
    <property type="match status" value="1"/>
</dbReference>
<protein>
    <recommendedName>
        <fullName evidence="5">nitrate reductase (quinone)</fullName>
        <ecNumber evidence="5">1.7.5.1</ecNumber>
    </recommendedName>
</protein>
<reference evidence="19 20" key="1">
    <citation type="submission" date="2006-03" db="EMBL/GenBank/DDBJ databases">
        <title>Complete sequence of chromosome of Nitrobacter hamburgensis X14.</title>
        <authorList>
            <consortium name="US DOE Joint Genome Institute"/>
            <person name="Copeland A."/>
            <person name="Lucas S."/>
            <person name="Lapidus A."/>
            <person name="Barry K."/>
            <person name="Detter J.C."/>
            <person name="Glavina del Rio T."/>
            <person name="Hammon N."/>
            <person name="Israni S."/>
            <person name="Dalin E."/>
            <person name="Tice H."/>
            <person name="Pitluck S."/>
            <person name="Chain P."/>
            <person name="Malfatti S."/>
            <person name="Shin M."/>
            <person name="Vergez L."/>
            <person name="Schmutz J."/>
            <person name="Larimer F."/>
            <person name="Land M."/>
            <person name="Hauser L."/>
            <person name="Kyrpides N."/>
            <person name="Ivanova N."/>
            <person name="Ward B."/>
            <person name="Arp D."/>
            <person name="Klotz M."/>
            <person name="Stein L."/>
            <person name="O'Mullan G."/>
            <person name="Starkenburg S."/>
            <person name="Sayavedra L."/>
            <person name="Poret-Peterson A.T."/>
            <person name="Gentry M.E."/>
            <person name="Bruce D."/>
            <person name="Richardson P."/>
        </authorList>
    </citation>
    <scope>NUCLEOTIDE SEQUENCE [LARGE SCALE GENOMIC DNA]</scope>
    <source>
        <strain evidence="20">DSM 10229 / NCIMB 13809 / X14</strain>
    </source>
</reference>
<proteinExistence type="inferred from homology"/>
<evidence type="ECO:0000256" key="2">
    <source>
        <dbReference type="ARBA" id="ARBA00001966"/>
    </source>
</evidence>
<evidence type="ECO:0000256" key="1">
    <source>
        <dbReference type="ARBA" id="ARBA00001942"/>
    </source>
</evidence>
<keyword evidence="15" id="KW-0534">Nitrate assimilation</keyword>
<dbReference type="AlphaFoldDB" id="Q1QJ71"/>
<dbReference type="GO" id="GO:0045333">
    <property type="term" value="P:cellular respiration"/>
    <property type="evidence" value="ECO:0007669"/>
    <property type="project" value="UniProtKB-ARBA"/>
</dbReference>
<dbReference type="KEGG" id="nha:Nham_2961"/>
<evidence type="ECO:0000256" key="3">
    <source>
        <dbReference type="ARBA" id="ARBA00004202"/>
    </source>
</evidence>
<keyword evidence="10" id="KW-0479">Metal-binding</keyword>
<dbReference type="GO" id="GO:0051539">
    <property type="term" value="F:4 iron, 4 sulfur cluster binding"/>
    <property type="evidence" value="ECO:0007669"/>
    <property type="project" value="UniProtKB-KW"/>
</dbReference>
<keyword evidence="13" id="KW-0408">Iron</keyword>
<dbReference type="SMART" id="SM00926">
    <property type="entry name" value="Molybdop_Fe4S4"/>
    <property type="match status" value="1"/>
</dbReference>
<evidence type="ECO:0000256" key="14">
    <source>
        <dbReference type="ARBA" id="ARBA00023014"/>
    </source>
</evidence>
<dbReference type="GO" id="GO:0005886">
    <property type="term" value="C:plasma membrane"/>
    <property type="evidence" value="ECO:0007669"/>
    <property type="project" value="UniProtKB-SubCell"/>
</dbReference>
<dbReference type="Pfam" id="PF01568">
    <property type="entry name" value="Molydop_binding"/>
    <property type="match status" value="1"/>
</dbReference>
<dbReference type="PROSITE" id="PS00932">
    <property type="entry name" value="MOLYBDOPTERIN_PROK_3"/>
    <property type="match status" value="1"/>
</dbReference>
<dbReference type="GO" id="GO:0043546">
    <property type="term" value="F:molybdopterin cofactor binding"/>
    <property type="evidence" value="ECO:0007669"/>
    <property type="project" value="InterPro"/>
</dbReference>
<dbReference type="STRING" id="323097.Nham_2961"/>
<dbReference type="InterPro" id="IPR006657">
    <property type="entry name" value="MoPterin_dinucl-bd_dom"/>
</dbReference>
<dbReference type="InterPro" id="IPR037943">
    <property type="entry name" value="MopB_CT_Nitrate-R-NarG-like"/>
</dbReference>
<comment type="cofactor">
    <cofactor evidence="2">
        <name>[4Fe-4S] cluster</name>
        <dbReference type="ChEBI" id="CHEBI:49883"/>
    </cofactor>
</comment>
<dbReference type="GO" id="GO:0046872">
    <property type="term" value="F:metal ion binding"/>
    <property type="evidence" value="ECO:0007669"/>
    <property type="project" value="UniProtKB-KW"/>
</dbReference>
<evidence type="ECO:0000313" key="19">
    <source>
        <dbReference type="EMBL" id="ABE63726.1"/>
    </source>
</evidence>
<comment type="cofactor">
    <cofactor evidence="1">
        <name>Mo-bis(molybdopterin guanine dinucleotide)</name>
        <dbReference type="ChEBI" id="CHEBI:60539"/>
    </cofactor>
</comment>
<dbReference type="InterPro" id="IPR027467">
    <property type="entry name" value="MopterinOxRdtase_cofactor_BS"/>
</dbReference>
<evidence type="ECO:0000256" key="13">
    <source>
        <dbReference type="ARBA" id="ARBA00023004"/>
    </source>
</evidence>
<evidence type="ECO:0000256" key="15">
    <source>
        <dbReference type="ARBA" id="ARBA00023063"/>
    </source>
</evidence>
<keyword evidence="7" id="KW-1003">Cell membrane</keyword>
<dbReference type="EMBL" id="CP000319">
    <property type="protein sequence ID" value="ABE63726.1"/>
    <property type="molecule type" value="Genomic_DNA"/>
</dbReference>
<dbReference type="InterPro" id="IPR009010">
    <property type="entry name" value="Asp_de-COase-like_dom_sf"/>
</dbReference>
<keyword evidence="9" id="KW-0500">Molybdenum</keyword>
<keyword evidence="14" id="KW-0411">Iron-sulfur</keyword>
<gene>
    <name evidence="19" type="ordered locus">Nham_2961</name>
</gene>
<evidence type="ECO:0000256" key="17">
    <source>
        <dbReference type="ARBA" id="ARBA00048294"/>
    </source>
</evidence>
<comment type="catalytic activity">
    <reaction evidence="17">
        <text>nitrate + a quinol = a quinone + nitrite + H2O</text>
        <dbReference type="Rhea" id="RHEA:56144"/>
        <dbReference type="ChEBI" id="CHEBI:15377"/>
        <dbReference type="ChEBI" id="CHEBI:16301"/>
        <dbReference type="ChEBI" id="CHEBI:17632"/>
        <dbReference type="ChEBI" id="CHEBI:24646"/>
        <dbReference type="ChEBI" id="CHEBI:132124"/>
        <dbReference type="EC" id="1.7.5.1"/>
    </reaction>
</comment>
<sequence>MTTGLAAGQRTEETQMSWILDLVNPRERKWEEFYRNRWSHDNVFRSTHGVNCTGGCSWAIYVKDGIITWEMQQTDYPLLERSLPPYEPRGCQRGISASWYVYSPIRIKYPYVRGPLLDMWREAKASSADPVQAWGALVGDEQKRARMQKARGKGGYRRAKWEELVELIAAASLHTARKHGPDRIMGFSPIPAMSMLSFAAGTRFLSLMGGSLLSFYDWYADLPTSFPEIWGDQTDVCESADWYNSKFIVSMASNLNMTRTPDVHFIAEARTEGTKFVVLSPDFSQIAKYCDEWIPIQAGQDTALWMAANHVILKEYYVDRQVPYFIDYVKRYTDLPFLVELEPNGTTYKTGRLLRARHVPRYKDVENGDWKMLLLDANSGELRAPKGQVGDRWGSVHGKWNLSGEDTLDNSPLDPVLSFIDRSDDVVQVGFDDFANGRIVSRGVPVRRIATDKGEILCATGFDIMMSQFGISRGLEGAFATSYDDEDAPYTPAWQERHTGIGRETAIRFAREFATTAEYTNGKSMVIVGASANHWYYNNLCYRSATVALILCGCCGVNGGGINHYVGQEKLAPVAPWASIALALDWSKPPRVVQSSTWHYAHSCQWRYEQEFTEYGLTAPNPRWAKGHAIDLEAKAVRSGWMPFTPHFNRNPIEVAAEAERAGAKSTEDIATHVIDQVASKKLNLAIEDPDAAENWPRLWFIWRGNAIQSSAKGHEFFLRHYLGTHDNAIAEDRAKGKTHTVKYHDTAPRGKYDLVVDLNFRMDTSSLYSDIVLPTAFWYEKNDLNTTDLHSFLHVLGQAVPPVWESKTDWDIFKLIAKKVSELAPLAFSKPVRDVVLQPLMHDTPDELAQPEILDWAEGECKPVPGKSFPHVRVVERDYANLYNKFISFGPKAREDGVSAVGVNVPIKKQYDQMLDNPIMPMPDPRHMRCVEWGGKRYPSLEDVLDGCNTVLLCAPEANGEVCYQAFHNEEHHVGLPLVDLAEPTRNVATTFYDLTRQPRRLLTSPCWTGMMNDGRAYSAWCMNVERLVPWRTLTGRQTLYIDHQWYLDFGEHIPTYKPRLNPRKTGDIVKSRVDDRSLVLNYITPHGKWNIHSTYKDNHRMLMLSRGMDPVWINDRDAEKVGIEDNDWVEVYNDNGVVVTRANVSRRIQPGTCMYYHAVERTVYIPKSQERKWRGGGHNSLTRTRINPLFLAGGYAQFTYGWNYWGPTGILTRDTHVVVRKMEKLEW</sequence>
<evidence type="ECO:0000256" key="6">
    <source>
        <dbReference type="ARBA" id="ARBA00022448"/>
    </source>
</evidence>
<keyword evidence="11" id="KW-0249">Electron transport</keyword>
<dbReference type="GO" id="GO:0042128">
    <property type="term" value="P:nitrate assimilation"/>
    <property type="evidence" value="ECO:0007669"/>
    <property type="project" value="UniProtKB-KW"/>
</dbReference>
<evidence type="ECO:0000313" key="20">
    <source>
        <dbReference type="Proteomes" id="UP000001953"/>
    </source>
</evidence>
<evidence type="ECO:0000256" key="5">
    <source>
        <dbReference type="ARBA" id="ARBA00012500"/>
    </source>
</evidence>